<feature type="transmembrane region" description="Helical" evidence="2">
    <location>
        <begin position="60"/>
        <end position="81"/>
    </location>
</feature>
<name>A0A2M9BGA6_9ACTN</name>
<keyword evidence="2" id="KW-1133">Transmembrane helix</keyword>
<evidence type="ECO:0000313" key="3">
    <source>
        <dbReference type="EMBL" id="PJJ56971.1"/>
    </source>
</evidence>
<feature type="region of interest" description="Disordered" evidence="1">
    <location>
        <begin position="1"/>
        <end position="31"/>
    </location>
</feature>
<evidence type="ECO:0000256" key="2">
    <source>
        <dbReference type="SAM" id="Phobius"/>
    </source>
</evidence>
<sequence>MTGEAPAAGHRPSRDEPPTARPRRGHGLDKPEVTELEIGHRIHKVAPDVQPLDVDGVRTMAVGSAIWLALGLGMLPFMSTLQANGTIWWLWTCVAGFGLGLMGVEYCRRRRAALADADSEADPGHDDAR</sequence>
<proteinExistence type="predicted"/>
<dbReference type="Proteomes" id="UP000230842">
    <property type="component" value="Unassembled WGS sequence"/>
</dbReference>
<dbReference type="EMBL" id="PGEZ01000001">
    <property type="protein sequence ID" value="PJJ56971.1"/>
    <property type="molecule type" value="Genomic_DNA"/>
</dbReference>
<evidence type="ECO:0000313" key="4">
    <source>
        <dbReference type="Proteomes" id="UP000230842"/>
    </source>
</evidence>
<gene>
    <name evidence="3" type="ORF">CLV56_1190</name>
</gene>
<dbReference type="InterPro" id="IPR019681">
    <property type="entry name" value="DUF2530"/>
</dbReference>
<protein>
    <submittedName>
        <fullName evidence="3">Uncharacterized protein DUF2530</fullName>
    </submittedName>
</protein>
<reference evidence="3 4" key="1">
    <citation type="submission" date="2017-11" db="EMBL/GenBank/DDBJ databases">
        <title>Genomic Encyclopedia of Archaeal and Bacterial Type Strains, Phase II (KMG-II): From Individual Species to Whole Genera.</title>
        <authorList>
            <person name="Goeker M."/>
        </authorList>
    </citation>
    <scope>NUCLEOTIDE SEQUENCE [LARGE SCALE GENOMIC DNA]</scope>
    <source>
        <strain evidence="3 4">DSM 27763</strain>
    </source>
</reference>
<accession>A0A2M9BGA6</accession>
<organism evidence="3 4">
    <name type="scientific">Mumia flava</name>
    <dbReference type="NCBI Taxonomy" id="1348852"/>
    <lineage>
        <taxon>Bacteria</taxon>
        <taxon>Bacillati</taxon>
        <taxon>Actinomycetota</taxon>
        <taxon>Actinomycetes</taxon>
        <taxon>Propionibacteriales</taxon>
        <taxon>Nocardioidaceae</taxon>
        <taxon>Mumia</taxon>
    </lineage>
</organism>
<keyword evidence="2" id="KW-0472">Membrane</keyword>
<keyword evidence="2" id="KW-0812">Transmembrane</keyword>
<evidence type="ECO:0000256" key="1">
    <source>
        <dbReference type="SAM" id="MobiDB-lite"/>
    </source>
</evidence>
<keyword evidence="4" id="KW-1185">Reference proteome</keyword>
<feature type="transmembrane region" description="Helical" evidence="2">
    <location>
        <begin position="87"/>
        <end position="104"/>
    </location>
</feature>
<comment type="caution">
    <text evidence="3">The sequence shown here is derived from an EMBL/GenBank/DDBJ whole genome shotgun (WGS) entry which is preliminary data.</text>
</comment>
<dbReference type="Pfam" id="PF10745">
    <property type="entry name" value="DUF2530"/>
    <property type="match status" value="1"/>
</dbReference>
<dbReference type="AlphaFoldDB" id="A0A2M9BGA6"/>